<evidence type="ECO:0000313" key="2">
    <source>
        <dbReference type="EMBL" id="MEE7494371.1"/>
    </source>
</evidence>
<keyword evidence="1" id="KW-0732">Signal</keyword>
<sequence length="610" mass="62318">MRRVIGFCLVGLTIAGSAGAEPQPRNVVLFIADGLRDGMVSAANAPALDGLMAAGVRFTNTHSLFPTFTMPNATAMATGHMLSDTGQFGNTIYTAFPMPGAGESLTPFLESDPVLGDVDAHFSGNYLNEETILRAARAQGLSTASIGKLGPSLVFDHTARSGQDSILVDDSTGRPGGIPLSEELRARLGAAGLPLQAPTRGANGQAGTAEVPGTVAANVEQQGYFTGVATEAVLPLFKARGKPFVLVYWSRDPDGTQHNQGDSLGRLVPGINGPTSLAAIRNADSNLAALLAALKSQGLAESTDVIVTSDHGFSTISKESATSFAATQTYRGVPKGQLPPGFLAADLAHDLGLALFDPDAKGAKLGPGAFPSRANGLIGADPAKPALVVAANGGSDLVYLPDGDRALARRAVEALARQDYVSGLFVSAALGPIPGTLPLSAIALDGSALTPMPAIVVNFRSFSTGCADPTTCGVEVSDTGLQQGQGMHGSFSRADTRNVMGAVGPSFRAGLRSPVPASNADLGKTIARILGLTIPGKGQLVGRVLTEALVNGGTPTFARAVLRSEPDAAGLVTVLAYQTVGETRYFDAAGYPGRTLGLDVPAPSAAAETR</sequence>
<proteinExistence type="predicted"/>
<dbReference type="Proteomes" id="UP001355206">
    <property type="component" value="Unassembled WGS sequence"/>
</dbReference>
<keyword evidence="3" id="KW-1185">Reference proteome</keyword>
<dbReference type="Pfam" id="PF01663">
    <property type="entry name" value="Phosphodiest"/>
    <property type="match status" value="1"/>
</dbReference>
<comment type="caution">
    <text evidence="2">The sequence shown here is derived from an EMBL/GenBank/DDBJ whole genome shotgun (WGS) entry which is preliminary data.</text>
</comment>
<protein>
    <submittedName>
        <fullName evidence="2">Alkaline phosphatase family protein</fullName>
    </submittedName>
</protein>
<evidence type="ECO:0000256" key="1">
    <source>
        <dbReference type="SAM" id="SignalP"/>
    </source>
</evidence>
<name>A0ABU7TY25_9HYPH</name>
<gene>
    <name evidence="2" type="ORF">MOTC310_29705</name>
</gene>
<dbReference type="SUPFAM" id="SSF53649">
    <property type="entry name" value="Alkaline phosphatase-like"/>
    <property type="match status" value="1"/>
</dbReference>
<feature type="chain" id="PRO_5045333614" evidence="1">
    <location>
        <begin position="21"/>
        <end position="610"/>
    </location>
</feature>
<dbReference type="PANTHER" id="PTHR10151">
    <property type="entry name" value="ECTONUCLEOTIDE PYROPHOSPHATASE/PHOSPHODIESTERASE"/>
    <property type="match status" value="1"/>
</dbReference>
<accession>A0ABU7TY25</accession>
<reference evidence="2 3" key="1">
    <citation type="journal article" date="2012" name="Genet. Mol. Biol.">
        <title>Analysis of 16S rRNA and mxaF genes revealing insights into Methylobacterium niche-specific plant association.</title>
        <authorList>
            <person name="Dourado M.N."/>
            <person name="Andreote F.D."/>
            <person name="Dini-Andreote F."/>
            <person name="Conti R."/>
            <person name="Araujo J.M."/>
            <person name="Araujo W.L."/>
        </authorList>
    </citation>
    <scope>NUCLEOTIDE SEQUENCE [LARGE SCALE GENOMIC DNA]</scope>
    <source>
        <strain evidence="2 3">TC3-10</strain>
    </source>
</reference>
<dbReference type="EMBL" id="MLCA01000016">
    <property type="protein sequence ID" value="MEE7494371.1"/>
    <property type="molecule type" value="Genomic_DNA"/>
</dbReference>
<dbReference type="PANTHER" id="PTHR10151:SF120">
    <property type="entry name" value="BIS(5'-ADENOSYL)-TRIPHOSPHATASE"/>
    <property type="match status" value="1"/>
</dbReference>
<dbReference type="InterPro" id="IPR017850">
    <property type="entry name" value="Alkaline_phosphatase_core_sf"/>
</dbReference>
<feature type="signal peptide" evidence="1">
    <location>
        <begin position="1"/>
        <end position="20"/>
    </location>
</feature>
<organism evidence="2 3">
    <name type="scientific">Methylobacterium oryzae</name>
    <dbReference type="NCBI Taxonomy" id="334852"/>
    <lineage>
        <taxon>Bacteria</taxon>
        <taxon>Pseudomonadati</taxon>
        <taxon>Pseudomonadota</taxon>
        <taxon>Alphaproteobacteria</taxon>
        <taxon>Hyphomicrobiales</taxon>
        <taxon>Methylobacteriaceae</taxon>
        <taxon>Methylobacterium</taxon>
    </lineage>
</organism>
<dbReference type="Gene3D" id="3.40.720.10">
    <property type="entry name" value="Alkaline Phosphatase, subunit A"/>
    <property type="match status" value="2"/>
</dbReference>
<dbReference type="RefSeq" id="WP_331304364.1">
    <property type="nucleotide sequence ID" value="NZ_MLCA01000016.1"/>
</dbReference>
<evidence type="ECO:0000313" key="3">
    <source>
        <dbReference type="Proteomes" id="UP001355206"/>
    </source>
</evidence>
<dbReference type="InterPro" id="IPR002591">
    <property type="entry name" value="Phosphodiest/P_Trfase"/>
</dbReference>